<keyword evidence="4" id="KW-1185">Reference proteome</keyword>
<dbReference type="Proteomes" id="UP001431783">
    <property type="component" value="Unassembled WGS sequence"/>
</dbReference>
<feature type="compositionally biased region" description="Low complexity" evidence="1">
    <location>
        <begin position="90"/>
        <end position="101"/>
    </location>
</feature>
<proteinExistence type="predicted"/>
<dbReference type="Pfam" id="PF16051">
    <property type="entry name" value="DUF4797"/>
    <property type="match status" value="1"/>
</dbReference>
<dbReference type="EMBL" id="JARQZJ010000066">
    <property type="protein sequence ID" value="KAK9880826.1"/>
    <property type="molecule type" value="Genomic_DNA"/>
</dbReference>
<protein>
    <recommendedName>
        <fullName evidence="2">DUF4797 domain-containing protein</fullName>
    </recommendedName>
</protein>
<evidence type="ECO:0000313" key="4">
    <source>
        <dbReference type="Proteomes" id="UP001431783"/>
    </source>
</evidence>
<name>A0AAW1UB20_9CUCU</name>
<gene>
    <name evidence="3" type="ORF">WA026_013153</name>
</gene>
<evidence type="ECO:0000259" key="2">
    <source>
        <dbReference type="Pfam" id="PF16051"/>
    </source>
</evidence>
<organism evidence="3 4">
    <name type="scientific">Henosepilachna vigintioctopunctata</name>
    <dbReference type="NCBI Taxonomy" id="420089"/>
    <lineage>
        <taxon>Eukaryota</taxon>
        <taxon>Metazoa</taxon>
        <taxon>Ecdysozoa</taxon>
        <taxon>Arthropoda</taxon>
        <taxon>Hexapoda</taxon>
        <taxon>Insecta</taxon>
        <taxon>Pterygota</taxon>
        <taxon>Neoptera</taxon>
        <taxon>Endopterygota</taxon>
        <taxon>Coleoptera</taxon>
        <taxon>Polyphaga</taxon>
        <taxon>Cucujiformia</taxon>
        <taxon>Coccinelloidea</taxon>
        <taxon>Coccinellidae</taxon>
        <taxon>Epilachninae</taxon>
        <taxon>Epilachnini</taxon>
        <taxon>Henosepilachna</taxon>
    </lineage>
</organism>
<evidence type="ECO:0000313" key="3">
    <source>
        <dbReference type="EMBL" id="KAK9880826.1"/>
    </source>
</evidence>
<feature type="compositionally biased region" description="Low complexity" evidence="1">
    <location>
        <begin position="63"/>
        <end position="73"/>
    </location>
</feature>
<dbReference type="InterPro" id="IPR032050">
    <property type="entry name" value="DUF4797"/>
</dbReference>
<feature type="region of interest" description="Disordered" evidence="1">
    <location>
        <begin position="55"/>
        <end position="120"/>
    </location>
</feature>
<feature type="domain" description="DUF4797" evidence="2">
    <location>
        <begin position="154"/>
        <end position="192"/>
    </location>
</feature>
<accession>A0AAW1UB20</accession>
<evidence type="ECO:0000256" key="1">
    <source>
        <dbReference type="SAM" id="MobiDB-lite"/>
    </source>
</evidence>
<comment type="caution">
    <text evidence="3">The sequence shown here is derived from an EMBL/GenBank/DDBJ whole genome shotgun (WGS) entry which is preliminary data.</text>
</comment>
<dbReference type="AlphaFoldDB" id="A0AAW1UB20"/>
<sequence length="200" mass="22295">MPSLDHGVMLTTLSVGSDESRSVSPIAPYLKEIRGIRLFRAISRKLGKRSAENLNSYEEDCRSSSTDSCSSTSVAGRCSRKQDTDSGFRSSSPNHISSSSSETGSYIQSNKRRHHHSTSAESIRKVFQNFGLNTRSHSCTNTKEVKRKTVKKSPKKILRSPVAYTYVKGLSGLPTQRIPKNQLSIYNSCNCNMYYMGLNR</sequence>
<reference evidence="3 4" key="1">
    <citation type="submission" date="2023-03" db="EMBL/GenBank/DDBJ databases">
        <title>Genome insight into feeding habits of ladybird beetles.</title>
        <authorList>
            <person name="Li H.-S."/>
            <person name="Huang Y.-H."/>
            <person name="Pang H."/>
        </authorList>
    </citation>
    <scope>NUCLEOTIDE SEQUENCE [LARGE SCALE GENOMIC DNA]</scope>
    <source>
        <strain evidence="3">SYSU_2023b</strain>
        <tissue evidence="3">Whole body</tissue>
    </source>
</reference>